<dbReference type="PANTHER" id="PTHR14119">
    <property type="entry name" value="HYDROLASE"/>
    <property type="match status" value="1"/>
</dbReference>
<dbReference type="RefSeq" id="WP_271021346.1">
    <property type="nucleotide sequence ID" value="NZ_JAQHXR010000002.1"/>
</dbReference>
<dbReference type="EMBL" id="JAQHXR010000002">
    <property type="protein sequence ID" value="MDA3969051.1"/>
    <property type="molecule type" value="Genomic_DNA"/>
</dbReference>
<gene>
    <name evidence="2" type="ORF">PF021_05100</name>
</gene>
<proteinExistence type="predicted"/>
<dbReference type="InterPro" id="IPR036380">
    <property type="entry name" value="Isochorismatase-like_sf"/>
</dbReference>
<accession>A0ABT4VEC3</accession>
<evidence type="ECO:0000259" key="1">
    <source>
        <dbReference type="Pfam" id="PF00857"/>
    </source>
</evidence>
<dbReference type="SUPFAM" id="SSF52499">
    <property type="entry name" value="Isochorismatase-like hydrolases"/>
    <property type="match status" value="1"/>
</dbReference>
<dbReference type="Pfam" id="PF00857">
    <property type="entry name" value="Isochorismatase"/>
    <property type="match status" value="1"/>
</dbReference>
<comment type="caution">
    <text evidence="2">The sequence shown here is derived from an EMBL/GenBank/DDBJ whole genome shotgun (WGS) entry which is preliminary data.</text>
</comment>
<keyword evidence="3" id="KW-1185">Reference proteome</keyword>
<evidence type="ECO:0000313" key="3">
    <source>
        <dbReference type="Proteomes" id="UP001210261"/>
    </source>
</evidence>
<dbReference type="InterPro" id="IPR000868">
    <property type="entry name" value="Isochorismatase-like_dom"/>
</dbReference>
<reference evidence="2 3" key="1">
    <citation type="submission" date="2023-01" db="EMBL/GenBank/DDBJ databases">
        <title>Description of Helicobacter ibis sp. nov. isolated from faecal droppings of black-faced ibis (Theristicus melanopis).</title>
        <authorList>
            <person name="Lopez-Cantillo M."/>
            <person name="Vidal-Veuthey B."/>
            <person name="Mella A."/>
            <person name="De La Haba R."/>
            <person name="Collado L."/>
        </authorList>
    </citation>
    <scope>NUCLEOTIDE SEQUENCE [LARGE SCALE GENOMIC DNA]</scope>
    <source>
        <strain evidence="2 3">A82</strain>
    </source>
</reference>
<organism evidence="2 3">
    <name type="scientific">Helicobacter ibis</name>
    <dbReference type="NCBI Taxonomy" id="2962633"/>
    <lineage>
        <taxon>Bacteria</taxon>
        <taxon>Pseudomonadati</taxon>
        <taxon>Campylobacterota</taxon>
        <taxon>Epsilonproteobacteria</taxon>
        <taxon>Campylobacterales</taxon>
        <taxon>Helicobacteraceae</taxon>
        <taxon>Helicobacter</taxon>
    </lineage>
</organism>
<feature type="domain" description="Isochorismatase-like" evidence="1">
    <location>
        <begin position="16"/>
        <end position="157"/>
    </location>
</feature>
<dbReference type="InterPro" id="IPR050993">
    <property type="entry name" value="Isochorismatase_domain"/>
</dbReference>
<dbReference type="PANTHER" id="PTHR14119:SF3">
    <property type="entry name" value="ISOCHORISMATASE DOMAIN-CONTAINING PROTEIN 2"/>
    <property type="match status" value="1"/>
</dbReference>
<protein>
    <submittedName>
        <fullName evidence="2">Isochorismatase family protein</fullName>
    </submittedName>
</protein>
<sequence>MNLLKTKPTLDSSSSIFVCVDIQEKLYNIMHKKEKLLKNANLLLEASKILNIDSIILEQYPKGLGKSVVNVNTKVIEKLSFSAFGESLFCKEIEAKQNIIFFGIESHICIRESSLDAKDRGFNVFVIEDSCSSVNKNNHKNALKELSLKNITITNTQSILFSFLLTCKDDCFKQISALIK</sequence>
<evidence type="ECO:0000313" key="2">
    <source>
        <dbReference type="EMBL" id="MDA3969051.1"/>
    </source>
</evidence>
<dbReference type="Gene3D" id="3.40.50.850">
    <property type="entry name" value="Isochorismatase-like"/>
    <property type="match status" value="1"/>
</dbReference>
<name>A0ABT4VEC3_9HELI</name>
<dbReference type="Proteomes" id="UP001210261">
    <property type="component" value="Unassembled WGS sequence"/>
</dbReference>